<dbReference type="PANTHER" id="PTHR31651:SF44">
    <property type="entry name" value="AUXIN EFFLUX CARRIER FAMILY PROTEIN"/>
    <property type="match status" value="1"/>
</dbReference>
<keyword evidence="4" id="KW-1133">Transmembrane helix</keyword>
<keyword evidence="6" id="KW-1185">Reference proteome</keyword>
<evidence type="ECO:0000256" key="1">
    <source>
        <dbReference type="ARBA" id="ARBA00004308"/>
    </source>
</evidence>
<comment type="subcellular location">
    <subcellularLocation>
        <location evidence="1">Endomembrane system</location>
    </subcellularLocation>
</comment>
<dbReference type="InterPro" id="IPR045033">
    <property type="entry name" value="PILS1/3/4/5/7"/>
</dbReference>
<keyword evidence="4" id="KW-0472">Membrane</keyword>
<organism evidence="5 6">
    <name type="scientific">Vigna mungo</name>
    <name type="common">Black gram</name>
    <name type="synonym">Phaseolus mungo</name>
    <dbReference type="NCBI Taxonomy" id="3915"/>
    <lineage>
        <taxon>Eukaryota</taxon>
        <taxon>Viridiplantae</taxon>
        <taxon>Streptophyta</taxon>
        <taxon>Embryophyta</taxon>
        <taxon>Tracheophyta</taxon>
        <taxon>Spermatophyta</taxon>
        <taxon>Magnoliopsida</taxon>
        <taxon>eudicotyledons</taxon>
        <taxon>Gunneridae</taxon>
        <taxon>Pentapetalae</taxon>
        <taxon>rosids</taxon>
        <taxon>fabids</taxon>
        <taxon>Fabales</taxon>
        <taxon>Fabaceae</taxon>
        <taxon>Papilionoideae</taxon>
        <taxon>50 kb inversion clade</taxon>
        <taxon>NPAAA clade</taxon>
        <taxon>indigoferoid/millettioid clade</taxon>
        <taxon>Phaseoleae</taxon>
        <taxon>Vigna</taxon>
    </lineage>
</organism>
<feature type="compositionally biased region" description="Basic and acidic residues" evidence="3">
    <location>
        <begin position="107"/>
        <end position="117"/>
    </location>
</feature>
<feature type="region of interest" description="Disordered" evidence="3">
    <location>
        <begin position="99"/>
        <end position="126"/>
    </location>
</feature>
<protein>
    <submittedName>
        <fullName evidence="5">Uncharacterized protein</fullName>
    </submittedName>
</protein>
<proteinExistence type="predicted"/>
<evidence type="ECO:0000256" key="3">
    <source>
        <dbReference type="SAM" id="MobiDB-lite"/>
    </source>
</evidence>
<dbReference type="GO" id="GO:0012505">
    <property type="term" value="C:endomembrane system"/>
    <property type="evidence" value="ECO:0007669"/>
    <property type="project" value="UniProtKB-SubCell"/>
</dbReference>
<gene>
    <name evidence="5" type="ORF">V8G54_010452</name>
</gene>
<name>A0AAQ3NY17_VIGMU</name>
<keyword evidence="4" id="KW-0812">Transmembrane</keyword>
<evidence type="ECO:0000313" key="6">
    <source>
        <dbReference type="Proteomes" id="UP001374535"/>
    </source>
</evidence>
<keyword evidence="2" id="KW-0813">Transport</keyword>
<dbReference type="Proteomes" id="UP001374535">
    <property type="component" value="Chromosome 3"/>
</dbReference>
<dbReference type="GO" id="GO:0080162">
    <property type="term" value="P:endoplasmic reticulum to cytosol auxin transport"/>
    <property type="evidence" value="ECO:0007669"/>
    <property type="project" value="InterPro"/>
</dbReference>
<evidence type="ECO:0000256" key="2">
    <source>
        <dbReference type="ARBA" id="ARBA00022448"/>
    </source>
</evidence>
<dbReference type="PANTHER" id="PTHR31651">
    <property type="match status" value="1"/>
</dbReference>
<reference evidence="5 6" key="1">
    <citation type="journal article" date="2023" name="Life. Sci Alliance">
        <title>Evolutionary insights into 3D genome organization and epigenetic landscape of Vigna mungo.</title>
        <authorList>
            <person name="Junaid A."/>
            <person name="Singh B."/>
            <person name="Bhatia S."/>
        </authorList>
    </citation>
    <scope>NUCLEOTIDE SEQUENCE [LARGE SCALE GENOMIC DNA]</scope>
    <source>
        <strain evidence="5">Urdbean</strain>
    </source>
</reference>
<accession>A0AAQ3NY17</accession>
<evidence type="ECO:0000313" key="5">
    <source>
        <dbReference type="EMBL" id="WVZ17470.1"/>
    </source>
</evidence>
<evidence type="ECO:0000256" key="4">
    <source>
        <dbReference type="SAM" id="Phobius"/>
    </source>
</evidence>
<dbReference type="AlphaFoldDB" id="A0AAQ3NY17"/>
<feature type="transmembrane region" description="Helical" evidence="4">
    <location>
        <begin position="14"/>
        <end position="36"/>
    </location>
</feature>
<dbReference type="EMBL" id="CP144698">
    <property type="protein sequence ID" value="WVZ17470.1"/>
    <property type="molecule type" value="Genomic_DNA"/>
</dbReference>
<sequence length="140" mass="16120">MIIKVDIVVVHQQFAVIVGITVVKCIVLPGIGVCIVKGVIRLRLIHPDPLYEFLLLLQFALPPAVSLTRVKALLSAGPRNHSCSSICLWFYDYDSERKMNHGQSKGEINEKRKCKKDERKRRTRTKRMCEEEREMNVVME</sequence>